<dbReference type="Proteomes" id="UP000027222">
    <property type="component" value="Unassembled WGS sequence"/>
</dbReference>
<feature type="region of interest" description="Disordered" evidence="1">
    <location>
        <begin position="1"/>
        <end position="53"/>
    </location>
</feature>
<sequence length="183" mass="20742">MSKESVEKANNLDLDGGNNSRQPSRHEDANENPLEFPWDEEHSGDPADPFQPKSLDVRMFANARNVLIRDTAINNAGGDITIHHHSHFYQEPQGVSDYQPHWYSLLSWRNRGSTMFHLVAETIKKLSPLGFSPLSEIDLNETAAEDVYKYPRLHGVKVVESKTTMCFPGSIIQTLSSIRYSFL</sequence>
<keyword evidence="3" id="KW-1185">Reference proteome</keyword>
<dbReference type="OrthoDB" id="3064804at2759"/>
<gene>
    <name evidence="2" type="ORF">GALMADRAFT_452588</name>
</gene>
<dbReference type="EMBL" id="KL142378">
    <property type="protein sequence ID" value="KDR76634.1"/>
    <property type="molecule type" value="Genomic_DNA"/>
</dbReference>
<name>A0A067T9Q6_GALM3</name>
<protein>
    <submittedName>
        <fullName evidence="2">Uncharacterized protein</fullName>
    </submittedName>
</protein>
<organism evidence="2 3">
    <name type="scientific">Galerina marginata (strain CBS 339.88)</name>
    <dbReference type="NCBI Taxonomy" id="685588"/>
    <lineage>
        <taxon>Eukaryota</taxon>
        <taxon>Fungi</taxon>
        <taxon>Dikarya</taxon>
        <taxon>Basidiomycota</taxon>
        <taxon>Agaricomycotina</taxon>
        <taxon>Agaricomycetes</taxon>
        <taxon>Agaricomycetidae</taxon>
        <taxon>Agaricales</taxon>
        <taxon>Agaricineae</taxon>
        <taxon>Strophariaceae</taxon>
        <taxon>Galerina</taxon>
    </lineage>
</organism>
<evidence type="ECO:0000256" key="1">
    <source>
        <dbReference type="SAM" id="MobiDB-lite"/>
    </source>
</evidence>
<evidence type="ECO:0000313" key="2">
    <source>
        <dbReference type="EMBL" id="KDR76634.1"/>
    </source>
</evidence>
<dbReference type="AlphaFoldDB" id="A0A067T9Q6"/>
<reference evidence="3" key="1">
    <citation type="journal article" date="2014" name="Proc. Natl. Acad. Sci. U.S.A.">
        <title>Extensive sampling of basidiomycete genomes demonstrates inadequacy of the white-rot/brown-rot paradigm for wood decay fungi.</title>
        <authorList>
            <person name="Riley R."/>
            <person name="Salamov A.A."/>
            <person name="Brown D.W."/>
            <person name="Nagy L.G."/>
            <person name="Floudas D."/>
            <person name="Held B.W."/>
            <person name="Levasseur A."/>
            <person name="Lombard V."/>
            <person name="Morin E."/>
            <person name="Otillar R."/>
            <person name="Lindquist E.A."/>
            <person name="Sun H."/>
            <person name="LaButti K.M."/>
            <person name="Schmutz J."/>
            <person name="Jabbour D."/>
            <person name="Luo H."/>
            <person name="Baker S.E."/>
            <person name="Pisabarro A.G."/>
            <person name="Walton J.D."/>
            <person name="Blanchette R.A."/>
            <person name="Henrissat B."/>
            <person name="Martin F."/>
            <person name="Cullen D."/>
            <person name="Hibbett D.S."/>
            <person name="Grigoriev I.V."/>
        </authorList>
    </citation>
    <scope>NUCLEOTIDE SEQUENCE [LARGE SCALE GENOMIC DNA]</scope>
    <source>
        <strain evidence="3">CBS 339.88</strain>
    </source>
</reference>
<dbReference type="HOGENOM" id="CLU_1475258_0_0_1"/>
<accession>A0A067T9Q6</accession>
<proteinExistence type="predicted"/>
<evidence type="ECO:0000313" key="3">
    <source>
        <dbReference type="Proteomes" id="UP000027222"/>
    </source>
</evidence>